<accession>A0A2W5K1D8</accession>
<dbReference type="PROSITE" id="PS51257">
    <property type="entry name" value="PROKAR_LIPOPROTEIN"/>
    <property type="match status" value="1"/>
</dbReference>
<protein>
    <recommendedName>
        <fullName evidence="3">Lipoprotein</fullName>
    </recommendedName>
</protein>
<reference evidence="1 2" key="1">
    <citation type="submission" date="2017-08" db="EMBL/GenBank/DDBJ databases">
        <title>Infants hospitalized years apart are colonized by the same room-sourced microbial strains.</title>
        <authorList>
            <person name="Brooks B."/>
            <person name="Olm M.R."/>
            <person name="Firek B.A."/>
            <person name="Baker R."/>
            <person name="Thomas B.C."/>
            <person name="Morowitz M.J."/>
            <person name="Banfield J.F."/>
        </authorList>
    </citation>
    <scope>NUCLEOTIDE SEQUENCE [LARGE SCALE GENOMIC DNA]</scope>
    <source>
        <strain evidence="1">S2_005_003_R2_43</strain>
    </source>
</reference>
<dbReference type="Proteomes" id="UP000249577">
    <property type="component" value="Unassembled WGS sequence"/>
</dbReference>
<dbReference type="EMBL" id="QFPN01000013">
    <property type="protein sequence ID" value="PZQ10896.1"/>
    <property type="molecule type" value="Genomic_DNA"/>
</dbReference>
<dbReference type="AlphaFoldDB" id="A0A2W5K1D8"/>
<proteinExistence type="predicted"/>
<name>A0A2W5K1D8_ANCNO</name>
<evidence type="ECO:0008006" key="3">
    <source>
        <dbReference type="Google" id="ProtNLM"/>
    </source>
</evidence>
<evidence type="ECO:0000313" key="1">
    <source>
        <dbReference type="EMBL" id="PZQ10896.1"/>
    </source>
</evidence>
<organism evidence="1 2">
    <name type="scientific">Ancylobacter novellus</name>
    <name type="common">Thiobacillus novellus</name>
    <dbReference type="NCBI Taxonomy" id="921"/>
    <lineage>
        <taxon>Bacteria</taxon>
        <taxon>Pseudomonadati</taxon>
        <taxon>Pseudomonadota</taxon>
        <taxon>Alphaproteobacteria</taxon>
        <taxon>Hyphomicrobiales</taxon>
        <taxon>Xanthobacteraceae</taxon>
        <taxon>Ancylobacter</taxon>
    </lineage>
</organism>
<sequence>MNRGIVVVVGAVLLAGCAPTPKRTYEIQKEIMIGSPAAYRYQVARCVQQFNGAPFRSSRLIAIAQAPADRGTVVVCERIMAAVRDGRLTYEHYLNLFNENDTPEVVSVLRGS</sequence>
<gene>
    <name evidence="1" type="ORF">DI565_19105</name>
</gene>
<comment type="caution">
    <text evidence="1">The sequence shown here is derived from an EMBL/GenBank/DDBJ whole genome shotgun (WGS) entry which is preliminary data.</text>
</comment>
<evidence type="ECO:0000313" key="2">
    <source>
        <dbReference type="Proteomes" id="UP000249577"/>
    </source>
</evidence>